<sequence>MGLTSQKFCLLGTVLAKNIERFPPSEYAFSISFDRWIRKLLDKALAYTEDFFHSKNLPFVVDKQYCDIDYTTLVDKIDASQLMHKVKNEAIFLINEYKDSNRSFLKTLDSKIRIESICKNVETLLEPNRDVNHFIFIVNMVRKVKRSDRCFTND</sequence>
<comment type="caution">
    <text evidence="1">The sequence shown here is derived from an EMBL/GenBank/DDBJ whole genome shotgun (WGS) entry which is preliminary data.</text>
</comment>
<dbReference type="Proteomes" id="UP000276133">
    <property type="component" value="Unassembled WGS sequence"/>
</dbReference>
<proteinExistence type="predicted"/>
<gene>
    <name evidence="1" type="ORF">BpHYR1_016952</name>
</gene>
<organism evidence="1 2">
    <name type="scientific">Brachionus plicatilis</name>
    <name type="common">Marine rotifer</name>
    <name type="synonym">Brachionus muelleri</name>
    <dbReference type="NCBI Taxonomy" id="10195"/>
    <lineage>
        <taxon>Eukaryota</taxon>
        <taxon>Metazoa</taxon>
        <taxon>Spiralia</taxon>
        <taxon>Gnathifera</taxon>
        <taxon>Rotifera</taxon>
        <taxon>Eurotatoria</taxon>
        <taxon>Monogononta</taxon>
        <taxon>Pseudotrocha</taxon>
        <taxon>Ploima</taxon>
        <taxon>Brachionidae</taxon>
        <taxon>Brachionus</taxon>
    </lineage>
</organism>
<accession>A0A3M7SRR0</accession>
<evidence type="ECO:0000313" key="2">
    <source>
        <dbReference type="Proteomes" id="UP000276133"/>
    </source>
</evidence>
<evidence type="ECO:0000313" key="1">
    <source>
        <dbReference type="EMBL" id="RNA38534.1"/>
    </source>
</evidence>
<reference evidence="1 2" key="1">
    <citation type="journal article" date="2018" name="Sci. Rep.">
        <title>Genomic signatures of local adaptation to the degree of environmental predictability in rotifers.</title>
        <authorList>
            <person name="Franch-Gras L."/>
            <person name="Hahn C."/>
            <person name="Garcia-Roger E.M."/>
            <person name="Carmona M.J."/>
            <person name="Serra M."/>
            <person name="Gomez A."/>
        </authorList>
    </citation>
    <scope>NUCLEOTIDE SEQUENCE [LARGE SCALE GENOMIC DNA]</scope>
    <source>
        <strain evidence="1">HYR1</strain>
    </source>
</reference>
<protein>
    <submittedName>
        <fullName evidence="1">Uncharacterized protein</fullName>
    </submittedName>
</protein>
<name>A0A3M7SRR0_BRAPC</name>
<keyword evidence="2" id="KW-1185">Reference proteome</keyword>
<dbReference type="EMBL" id="REGN01000860">
    <property type="protein sequence ID" value="RNA38534.1"/>
    <property type="molecule type" value="Genomic_DNA"/>
</dbReference>
<dbReference type="AlphaFoldDB" id="A0A3M7SRR0"/>